<evidence type="ECO:0000313" key="2">
    <source>
        <dbReference type="Proteomes" id="UP000184092"/>
    </source>
</evidence>
<name>A0A1M7DA55_9FLAO</name>
<dbReference type="RefSeq" id="WP_073203560.1">
    <property type="nucleotide sequence ID" value="NZ_FRCL01000001.1"/>
</dbReference>
<accession>A0A1M7DA55</accession>
<dbReference type="STRING" id="178356.SAMN05216269_10151"/>
<sequence>MFLKPLFPVLEYAVNYEYISKVLCINKDKPKMQCNGKCHLMKELAKAQEGEKQTSSNKKNVAVDTVDLILDIKNDFSLFVYNGNAKTTIHSKFSNLYSHLNLYSIFHPPIFIS</sequence>
<dbReference type="EMBL" id="FRCL01000001">
    <property type="protein sequence ID" value="SHL76354.1"/>
    <property type="molecule type" value="Genomic_DNA"/>
</dbReference>
<proteinExistence type="predicted"/>
<dbReference type="Proteomes" id="UP000184092">
    <property type="component" value="Unassembled WGS sequence"/>
</dbReference>
<keyword evidence="2" id="KW-1185">Reference proteome</keyword>
<dbReference type="AlphaFoldDB" id="A0A1M7DA55"/>
<gene>
    <name evidence="1" type="ORF">SAMN05216269_10151</name>
</gene>
<dbReference type="OrthoDB" id="980645at2"/>
<evidence type="ECO:0000313" key="1">
    <source>
        <dbReference type="EMBL" id="SHL76354.1"/>
    </source>
</evidence>
<protein>
    <submittedName>
        <fullName evidence="1">Uncharacterized protein</fullName>
    </submittedName>
</protein>
<reference evidence="2" key="1">
    <citation type="submission" date="2016-11" db="EMBL/GenBank/DDBJ databases">
        <authorList>
            <person name="Varghese N."/>
            <person name="Submissions S."/>
        </authorList>
    </citation>
    <scope>NUCLEOTIDE SEQUENCE [LARGE SCALE GENOMIC DNA]</scope>
    <source>
        <strain evidence="2">CGMCC 1.2749</strain>
    </source>
</reference>
<organism evidence="1 2">
    <name type="scientific">Flavobacterium xinjiangense</name>
    <dbReference type="NCBI Taxonomy" id="178356"/>
    <lineage>
        <taxon>Bacteria</taxon>
        <taxon>Pseudomonadati</taxon>
        <taxon>Bacteroidota</taxon>
        <taxon>Flavobacteriia</taxon>
        <taxon>Flavobacteriales</taxon>
        <taxon>Flavobacteriaceae</taxon>
        <taxon>Flavobacterium</taxon>
    </lineage>
</organism>